<keyword evidence="4" id="KW-1185">Reference proteome</keyword>
<gene>
    <name evidence="3" type="ORF">FGL98_07365</name>
</gene>
<evidence type="ECO:0000256" key="2">
    <source>
        <dbReference type="SAM" id="Phobius"/>
    </source>
</evidence>
<dbReference type="EMBL" id="VCQV01000007">
    <property type="protein sequence ID" value="TWP37217.1"/>
    <property type="molecule type" value="Genomic_DNA"/>
</dbReference>
<evidence type="ECO:0008006" key="5">
    <source>
        <dbReference type="Google" id="ProtNLM"/>
    </source>
</evidence>
<dbReference type="Gene3D" id="2.60.120.200">
    <property type="match status" value="1"/>
</dbReference>
<feature type="transmembrane region" description="Helical" evidence="2">
    <location>
        <begin position="434"/>
        <end position="451"/>
    </location>
</feature>
<reference evidence="3 4" key="1">
    <citation type="submission" date="2019-05" db="EMBL/GenBank/DDBJ databases">
        <authorList>
            <person name="Lee S.D."/>
        </authorList>
    </citation>
    <scope>NUCLEOTIDE SEQUENCE [LARGE SCALE GENOMIC DNA]</scope>
    <source>
        <strain evidence="3 4">C5-26</strain>
    </source>
</reference>
<keyword evidence="2" id="KW-0472">Membrane</keyword>
<name>A0A563E3X4_9MICO</name>
<dbReference type="Pfam" id="PF12679">
    <property type="entry name" value="ABC2_membrane_2"/>
    <property type="match status" value="1"/>
</dbReference>
<keyword evidence="2" id="KW-0812">Transmembrane</keyword>
<dbReference type="PANTHER" id="PTHR37305">
    <property type="entry name" value="INTEGRAL MEMBRANE PROTEIN-RELATED"/>
    <property type="match status" value="1"/>
</dbReference>
<reference evidence="3 4" key="2">
    <citation type="submission" date="2019-08" db="EMBL/GenBank/DDBJ databases">
        <title>Jejuicoccus antrihumi gen. nov., sp. nov., a new member of the family Dermacoccaceae isolated from a cave.</title>
        <authorList>
            <person name="Schumann P."/>
            <person name="Kim I.S."/>
        </authorList>
    </citation>
    <scope>NUCLEOTIDE SEQUENCE [LARGE SCALE GENOMIC DNA]</scope>
    <source>
        <strain evidence="3 4">C5-26</strain>
    </source>
</reference>
<dbReference type="PANTHER" id="PTHR37305:SF1">
    <property type="entry name" value="MEMBRANE PROTEIN"/>
    <property type="match status" value="1"/>
</dbReference>
<dbReference type="GO" id="GO:0005886">
    <property type="term" value="C:plasma membrane"/>
    <property type="evidence" value="ECO:0007669"/>
    <property type="project" value="UniProtKB-SubCell"/>
</dbReference>
<dbReference type="OrthoDB" id="6402258at2"/>
<keyword evidence="2" id="KW-1133">Transmembrane helix</keyword>
<evidence type="ECO:0000313" key="4">
    <source>
        <dbReference type="Proteomes" id="UP000320244"/>
    </source>
</evidence>
<sequence>MRVTSSPARQPANRTRRPAHGAATAALRAEWVKFRTVRGWLIGLVLAGLLCVGFTFVVANGHHQGICTGAGNCTAGHPFVPNGPGGEAVADSYQYYTQPLIGDGTLTARIGSLTGVIYTGPANQAPSTAHTRAGLAGWAKVGILLTPSTRQGSAYAAICATGSHGIQFQHNYTRDQPGRSGTQTSSSPRWLRLTRTAETITGYDSDNGTTWRQIGTTRLAGLPATVDIGLFATSPVTYQDGATGAATQATATFNDLTFTGRTASGWTARSIGMSPRDYYPTLGAGSTHRSGANVTITGSGDIAPAVATLAGGSTASESLLFGIVVALVVVIVIATGFITGEYRRGLIRTTLAATPQRGVVLAAKALVIAAVAFTVGVVATALAIPLGHHALTTNGNYIFPTSTTTQVRVTVGAGLVLALTAVGALALGAILRRAAGAVTAGIIVYVLPNLLGPGVLGPGAPAATWLYRASPAAAFSVFGALPRSALVSYPFTLANGYYPIGSWAGLAVLAAYTAAALALATYLLHRRDA</sequence>
<protein>
    <recommendedName>
        <fullName evidence="5">DUF1349 domain-containing protein</fullName>
    </recommendedName>
</protein>
<feature type="transmembrane region" description="Helical" evidence="2">
    <location>
        <begin position="359"/>
        <end position="387"/>
    </location>
</feature>
<feature type="transmembrane region" description="Helical" evidence="2">
    <location>
        <begin position="407"/>
        <end position="427"/>
    </location>
</feature>
<proteinExistence type="predicted"/>
<evidence type="ECO:0000313" key="3">
    <source>
        <dbReference type="EMBL" id="TWP37217.1"/>
    </source>
</evidence>
<feature type="transmembrane region" description="Helical" evidence="2">
    <location>
        <begin position="319"/>
        <end position="338"/>
    </location>
</feature>
<dbReference type="GO" id="GO:0140359">
    <property type="term" value="F:ABC-type transporter activity"/>
    <property type="evidence" value="ECO:0007669"/>
    <property type="project" value="InterPro"/>
</dbReference>
<accession>A0A563E3X4</accession>
<comment type="caution">
    <text evidence="3">The sequence shown here is derived from an EMBL/GenBank/DDBJ whole genome shotgun (WGS) entry which is preliminary data.</text>
</comment>
<dbReference type="RefSeq" id="WP_146316087.1">
    <property type="nucleotide sequence ID" value="NZ_VCQV01000007.1"/>
</dbReference>
<dbReference type="Proteomes" id="UP000320244">
    <property type="component" value="Unassembled WGS sequence"/>
</dbReference>
<feature type="region of interest" description="Disordered" evidence="1">
    <location>
        <begin position="1"/>
        <end position="21"/>
    </location>
</feature>
<evidence type="ECO:0000256" key="1">
    <source>
        <dbReference type="SAM" id="MobiDB-lite"/>
    </source>
</evidence>
<organism evidence="3 4">
    <name type="scientific">Leekyejoonella antrihumi</name>
    <dbReference type="NCBI Taxonomy" id="1660198"/>
    <lineage>
        <taxon>Bacteria</taxon>
        <taxon>Bacillati</taxon>
        <taxon>Actinomycetota</taxon>
        <taxon>Actinomycetes</taxon>
        <taxon>Micrococcales</taxon>
        <taxon>Dermacoccaceae</taxon>
        <taxon>Leekyejoonella</taxon>
    </lineage>
</organism>
<feature type="transmembrane region" description="Helical" evidence="2">
    <location>
        <begin position="40"/>
        <end position="59"/>
    </location>
</feature>
<dbReference type="AlphaFoldDB" id="A0A563E3X4"/>
<feature type="transmembrane region" description="Helical" evidence="2">
    <location>
        <begin position="500"/>
        <end position="524"/>
    </location>
</feature>